<evidence type="ECO:0000256" key="1">
    <source>
        <dbReference type="ARBA" id="ARBA00004141"/>
    </source>
</evidence>
<dbReference type="STRING" id="584708.Apau_0204"/>
<gene>
    <name evidence="8" type="ORF">Apau_0204</name>
</gene>
<evidence type="ECO:0000256" key="6">
    <source>
        <dbReference type="SAM" id="Phobius"/>
    </source>
</evidence>
<sequence>MDASWFWPEGALALLMVGAFAFGAFRLKLPIAIAMSLAAVLGALAGGFGVPLRHLVEGMFGYIDTILIIACAMIFMKTVQHIGLLDALAAWGIRRFRAVPLMLCVLVTFLVMLPGMLTGSSTAGCLTTGALVAPVLLRLGVSKTRAAAAIAMAAIYGMIAPPIDIPVMIIGGGIDMPYVGFALPLLLATIPLALFSSLWLLYPVLRKDGDVDAAGLEAELRRMERTPLSPRLFLPFGVLLVLMGGEQLFPGRFPSLGMPLQFLLASAAGLLPGVRCNPLEVATEAVRDALPVLGILMGVGMFIQVMTLTGVRGFVVVSALAIPAWLLYASIATTIPLFGAVSAFGAASVLGVPFVLALLGKDQILVASALALISGLGDLMPPTALAGIFAAQVTGEEDYFAVLRHCVVPGVATALWGIGMIVWANPLAALLR</sequence>
<feature type="transmembrane region" description="Helical" evidence="6">
    <location>
        <begin position="232"/>
        <end position="249"/>
    </location>
</feature>
<evidence type="ECO:0000256" key="2">
    <source>
        <dbReference type="ARBA" id="ARBA00022448"/>
    </source>
</evidence>
<dbReference type="HOGENOM" id="CLU_645132_0_0_0"/>
<keyword evidence="2" id="KW-0813">Transport</keyword>
<proteinExistence type="predicted"/>
<feature type="transmembrane region" description="Helical" evidence="6">
    <location>
        <begin position="146"/>
        <end position="169"/>
    </location>
</feature>
<accession>E3CXP7</accession>
<dbReference type="AlphaFoldDB" id="E3CXP7"/>
<keyword evidence="4 6" id="KW-1133">Transmembrane helix</keyword>
<feature type="transmembrane region" description="Helical" evidence="6">
    <location>
        <begin position="32"/>
        <end position="52"/>
    </location>
</feature>
<feature type="transmembrane region" description="Helical" evidence="6">
    <location>
        <begin position="121"/>
        <end position="139"/>
    </location>
</feature>
<dbReference type="GO" id="GO:0016020">
    <property type="term" value="C:membrane"/>
    <property type="evidence" value="ECO:0007669"/>
    <property type="project" value="UniProtKB-SubCell"/>
</dbReference>
<protein>
    <submittedName>
        <fullName evidence="8">Citrate transporter</fullName>
    </submittedName>
</protein>
<dbReference type="InterPro" id="IPR004680">
    <property type="entry name" value="Cit_transptr-like_dom"/>
</dbReference>
<feature type="transmembrane region" description="Helical" evidence="6">
    <location>
        <begin position="96"/>
        <end position="115"/>
    </location>
</feature>
<feature type="transmembrane region" description="Helical" evidence="6">
    <location>
        <begin position="6"/>
        <end position="25"/>
    </location>
</feature>
<feature type="transmembrane region" description="Helical" evidence="6">
    <location>
        <begin position="337"/>
        <end position="359"/>
    </location>
</feature>
<evidence type="ECO:0000256" key="4">
    <source>
        <dbReference type="ARBA" id="ARBA00022989"/>
    </source>
</evidence>
<evidence type="ECO:0000259" key="7">
    <source>
        <dbReference type="Pfam" id="PF03600"/>
    </source>
</evidence>
<dbReference type="PaxDb" id="584708-Apau_0204"/>
<reference evidence="8 9" key="1">
    <citation type="journal article" date="2010" name="Stand. Genomic Sci.">
        <title>Non-contiguous finished genome sequence of Aminomonas paucivorans type strain (GLU-3).</title>
        <authorList>
            <person name="Pitluck S."/>
            <person name="Yasawong M."/>
            <person name="Held B."/>
            <person name="Lapidus A."/>
            <person name="Nolan M."/>
            <person name="Copeland A."/>
            <person name="Lucas S."/>
            <person name="Del Rio T.G."/>
            <person name="Tice H."/>
            <person name="Cheng J.F."/>
            <person name="Chertkov O."/>
            <person name="Goodwin L."/>
            <person name="Tapia R."/>
            <person name="Han C."/>
            <person name="Liolios K."/>
            <person name="Ivanova N."/>
            <person name="Mavromatis K."/>
            <person name="Ovchinnikova G."/>
            <person name="Pati A."/>
            <person name="Chen A."/>
            <person name="Palaniappan K."/>
            <person name="Land M."/>
            <person name="Hauser L."/>
            <person name="Chang Y.J."/>
            <person name="Jeffries C.D."/>
            <person name="Pukall R."/>
            <person name="Spring S."/>
            <person name="Rohde M."/>
            <person name="Sikorski J."/>
            <person name="Goker M."/>
            <person name="Woyke T."/>
            <person name="Bristow J."/>
            <person name="Eisen J.A."/>
            <person name="Markowitz V."/>
            <person name="Hugenholtz P."/>
            <person name="Kyrpides N.C."/>
            <person name="Klenk H.P."/>
        </authorList>
    </citation>
    <scope>NUCLEOTIDE SEQUENCE [LARGE SCALE GENOMIC DNA]</scope>
    <source>
        <strain evidence="8 9">DSM 12260</strain>
    </source>
</reference>
<keyword evidence="9" id="KW-1185">Reference proteome</keyword>
<dbReference type="EMBL" id="CM001022">
    <property type="protein sequence ID" value="EFQ22640.1"/>
    <property type="molecule type" value="Genomic_DNA"/>
</dbReference>
<dbReference type="Pfam" id="PF03600">
    <property type="entry name" value="CitMHS"/>
    <property type="match status" value="1"/>
</dbReference>
<dbReference type="GO" id="GO:0055085">
    <property type="term" value="P:transmembrane transport"/>
    <property type="evidence" value="ECO:0007669"/>
    <property type="project" value="InterPro"/>
</dbReference>
<feature type="transmembrane region" description="Helical" evidence="6">
    <location>
        <begin position="289"/>
        <end position="306"/>
    </location>
</feature>
<feature type="domain" description="Citrate transporter-like" evidence="7">
    <location>
        <begin position="32"/>
        <end position="371"/>
    </location>
</feature>
<evidence type="ECO:0000256" key="5">
    <source>
        <dbReference type="ARBA" id="ARBA00023136"/>
    </source>
</evidence>
<keyword evidence="5 6" id="KW-0472">Membrane</keyword>
<evidence type="ECO:0000313" key="9">
    <source>
        <dbReference type="Proteomes" id="UP000005096"/>
    </source>
</evidence>
<evidence type="ECO:0000313" key="8">
    <source>
        <dbReference type="EMBL" id="EFQ22640.1"/>
    </source>
</evidence>
<keyword evidence="3 6" id="KW-0812">Transmembrane</keyword>
<feature type="transmembrane region" description="Helical" evidence="6">
    <location>
        <begin position="181"/>
        <end position="202"/>
    </location>
</feature>
<evidence type="ECO:0000256" key="3">
    <source>
        <dbReference type="ARBA" id="ARBA00022692"/>
    </source>
</evidence>
<feature type="transmembrane region" description="Helical" evidence="6">
    <location>
        <begin position="411"/>
        <end position="431"/>
    </location>
</feature>
<feature type="transmembrane region" description="Helical" evidence="6">
    <location>
        <begin position="313"/>
        <end position="331"/>
    </location>
</feature>
<dbReference type="Proteomes" id="UP000005096">
    <property type="component" value="Chromosome"/>
</dbReference>
<dbReference type="OrthoDB" id="9429464at2"/>
<organism evidence="8 9">
    <name type="scientific">Aminomonas paucivorans DSM 12260</name>
    <dbReference type="NCBI Taxonomy" id="584708"/>
    <lineage>
        <taxon>Bacteria</taxon>
        <taxon>Thermotogati</taxon>
        <taxon>Synergistota</taxon>
        <taxon>Synergistia</taxon>
        <taxon>Synergistales</taxon>
        <taxon>Synergistaceae</taxon>
        <taxon>Aminomonas</taxon>
    </lineage>
</organism>
<feature type="transmembrane region" description="Helical" evidence="6">
    <location>
        <begin position="366"/>
        <end position="391"/>
    </location>
</feature>
<dbReference type="eggNOG" id="COG1593">
    <property type="taxonomic scope" value="Bacteria"/>
</dbReference>
<name>E3CXP7_9BACT</name>
<dbReference type="RefSeq" id="WP_006299784.1">
    <property type="nucleotide sequence ID" value="NZ_CM001022.1"/>
</dbReference>
<comment type="subcellular location">
    <subcellularLocation>
        <location evidence="1">Membrane</location>
        <topology evidence="1">Multi-pass membrane protein</topology>
    </subcellularLocation>
</comment>